<keyword evidence="4" id="KW-1185">Reference proteome</keyword>
<name>A0A2Z6QEQ7_9GLOM</name>
<proteinExistence type="predicted"/>
<dbReference type="EMBL" id="BLAL01000356">
    <property type="protein sequence ID" value="GET04449.1"/>
    <property type="molecule type" value="Genomic_DNA"/>
</dbReference>
<reference evidence="2 4" key="1">
    <citation type="submission" date="2017-11" db="EMBL/GenBank/DDBJ databases">
        <title>The genome of Rhizophagus clarus HR1 reveals common genetic basis of auxotrophy among arbuscular mycorrhizal fungi.</title>
        <authorList>
            <person name="Kobayashi Y."/>
        </authorList>
    </citation>
    <scope>NUCLEOTIDE SEQUENCE [LARGE SCALE GENOMIC DNA]</scope>
    <source>
        <strain evidence="2 4">HR1</strain>
    </source>
</reference>
<feature type="compositionally biased region" description="Basic residues" evidence="1">
    <location>
        <begin position="169"/>
        <end position="180"/>
    </location>
</feature>
<reference evidence="3" key="2">
    <citation type="submission" date="2019-10" db="EMBL/GenBank/DDBJ databases">
        <title>Conservation and host-specific expression of non-tandemly repeated heterogenous ribosome RNA gene in arbuscular mycorrhizal fungi.</title>
        <authorList>
            <person name="Maeda T."/>
            <person name="Kobayashi Y."/>
            <person name="Nakagawa T."/>
            <person name="Ezawa T."/>
            <person name="Yamaguchi K."/>
            <person name="Bino T."/>
            <person name="Nishimoto Y."/>
            <person name="Shigenobu S."/>
            <person name="Kawaguchi M."/>
        </authorList>
    </citation>
    <scope>NUCLEOTIDE SEQUENCE</scope>
    <source>
        <strain evidence="3">HR1</strain>
    </source>
</reference>
<dbReference type="EMBL" id="BEXD01000094">
    <property type="protein sequence ID" value="GBB84199.1"/>
    <property type="molecule type" value="Genomic_DNA"/>
</dbReference>
<dbReference type="Proteomes" id="UP000247702">
    <property type="component" value="Unassembled WGS sequence"/>
</dbReference>
<dbReference type="Proteomes" id="UP000615446">
    <property type="component" value="Unassembled WGS sequence"/>
</dbReference>
<feature type="region of interest" description="Disordered" evidence="1">
    <location>
        <begin position="140"/>
        <end position="182"/>
    </location>
</feature>
<accession>A0A2Z6QEQ7</accession>
<evidence type="ECO:0000256" key="1">
    <source>
        <dbReference type="SAM" id="MobiDB-lite"/>
    </source>
</evidence>
<gene>
    <name evidence="3" type="ORF">RCL2_003075200</name>
    <name evidence="2" type="ORF">RclHR1_10820005</name>
</gene>
<dbReference type="AlphaFoldDB" id="A0A2Z6QEQ7"/>
<evidence type="ECO:0000313" key="2">
    <source>
        <dbReference type="EMBL" id="GBB84199.1"/>
    </source>
</evidence>
<feature type="compositionally biased region" description="Polar residues" evidence="1">
    <location>
        <begin position="153"/>
        <end position="163"/>
    </location>
</feature>
<protein>
    <submittedName>
        <fullName evidence="2">Uncharacterized protein</fullName>
    </submittedName>
</protein>
<sequence length="549" mass="62189">MDFESAFLGNEENFKEAFANNANISNFISKIKNFIYYSDVEMAMKLRNKNLAGVLWLSHLLERRDMNAKAIYLDIGLITSTKQTSVSPTTVTLITITDDSQSTDYAPESTKNIALIGNMIADHSVPRGKGKETNLQIHNDVNKATPPKPLEDNVTSIQPTPDTAESKRKLQSGKQKKMNKRTSLTVLTTAVHGDEDEAKGQLQSQPPQQLAQEFNKLTPMKGIINIPANDAPKQPHLHGTHINPYIQDLKSLSEDTFMTNSSTNGTHDQIADPPDKEATDDHPITVSAALDNLMIISDETSLSHPKNDKTSDTLFTLNHSFLPNCQKVHEEIQDNQYDTTILPNGNWHTIKKIKNPKAVFDALKSSITQSSNNISMHANTKEDAPITYDAYVKLSDIEEYFAVENKVAYIEILTRDFKGFMGIEINKKDNEIIVKNFSYKGMLHMRHYRTIYHEIIRLASFLYKEIRFEPSKNNPNTITVFITVKDLNKCKQLKDIWSIEIDRILYRFVPAHAKDHDIISRKKYSREFVGFDNQTTPAAVQEAYTVQNP</sequence>
<evidence type="ECO:0000313" key="3">
    <source>
        <dbReference type="EMBL" id="GET04449.1"/>
    </source>
</evidence>
<evidence type="ECO:0000313" key="4">
    <source>
        <dbReference type="Proteomes" id="UP000247702"/>
    </source>
</evidence>
<organism evidence="2 4">
    <name type="scientific">Rhizophagus clarus</name>
    <dbReference type="NCBI Taxonomy" id="94130"/>
    <lineage>
        <taxon>Eukaryota</taxon>
        <taxon>Fungi</taxon>
        <taxon>Fungi incertae sedis</taxon>
        <taxon>Mucoromycota</taxon>
        <taxon>Glomeromycotina</taxon>
        <taxon>Glomeromycetes</taxon>
        <taxon>Glomerales</taxon>
        <taxon>Glomeraceae</taxon>
        <taxon>Rhizophagus</taxon>
    </lineage>
</organism>
<comment type="caution">
    <text evidence="2">The sequence shown here is derived from an EMBL/GenBank/DDBJ whole genome shotgun (WGS) entry which is preliminary data.</text>
</comment>